<accession>A0ABD1EQM7</accession>
<evidence type="ECO:0000313" key="2">
    <source>
        <dbReference type="Proteomes" id="UP001566132"/>
    </source>
</evidence>
<dbReference type="EMBL" id="JBDJPC010000005">
    <property type="protein sequence ID" value="KAL1501082.1"/>
    <property type="molecule type" value="Genomic_DNA"/>
</dbReference>
<name>A0ABD1EQM7_HYPHA</name>
<evidence type="ECO:0000313" key="1">
    <source>
        <dbReference type="EMBL" id="KAL1501082.1"/>
    </source>
</evidence>
<organism evidence="1 2">
    <name type="scientific">Hypothenemus hampei</name>
    <name type="common">Coffee berry borer</name>
    <dbReference type="NCBI Taxonomy" id="57062"/>
    <lineage>
        <taxon>Eukaryota</taxon>
        <taxon>Metazoa</taxon>
        <taxon>Ecdysozoa</taxon>
        <taxon>Arthropoda</taxon>
        <taxon>Hexapoda</taxon>
        <taxon>Insecta</taxon>
        <taxon>Pterygota</taxon>
        <taxon>Neoptera</taxon>
        <taxon>Endopterygota</taxon>
        <taxon>Coleoptera</taxon>
        <taxon>Polyphaga</taxon>
        <taxon>Cucujiformia</taxon>
        <taxon>Curculionidae</taxon>
        <taxon>Scolytinae</taxon>
        <taxon>Hypothenemus</taxon>
    </lineage>
</organism>
<comment type="caution">
    <text evidence="1">The sequence shown here is derived from an EMBL/GenBank/DDBJ whole genome shotgun (WGS) entry which is preliminary data.</text>
</comment>
<reference evidence="1 2" key="1">
    <citation type="submission" date="2024-05" db="EMBL/GenBank/DDBJ databases">
        <title>Genetic variation in Jamaican populations of the coffee berry borer (Hypothenemus hampei).</title>
        <authorList>
            <person name="Errbii M."/>
            <person name="Myrie A."/>
        </authorList>
    </citation>
    <scope>NUCLEOTIDE SEQUENCE [LARGE SCALE GENOMIC DNA]</scope>
    <source>
        <strain evidence="1">JA-Hopewell-2020-01-JO</strain>
        <tissue evidence="1">Whole body</tissue>
    </source>
</reference>
<sequence>MDEEVNDLLMRHQIFNNPYNEDNGDGEQQTTYYEEEITTTRTMMVPKGIMVGLVEQLKFNLATVEMQESLALEEHTRLEESCKLLENLLEQVLNHLDCVILSLNSENRLVTQLNAYTIREQCLNEKISTKLKNWKVDDLSRLKKIQSKLLTILKHDAAEADDDDDDNDVKNRLNEFRSRQSNYKLALKNFKIILEIFNVEDGNEAGSLRKLKRQFDQVLMDYQHCRCILDRELMPYFIVERTQLLADCLISLGAEYDIQGNTKKLFNGLLGDVGRKIRDNEYFLVKKEHTSFSQSESEVESQ</sequence>
<gene>
    <name evidence="1" type="ORF">ABEB36_006475</name>
</gene>
<proteinExistence type="predicted"/>
<dbReference type="Proteomes" id="UP001566132">
    <property type="component" value="Unassembled WGS sequence"/>
</dbReference>
<keyword evidence="2" id="KW-1185">Reference proteome</keyword>
<dbReference type="AlphaFoldDB" id="A0ABD1EQM7"/>
<protein>
    <submittedName>
        <fullName evidence="1">Uncharacterized protein</fullName>
    </submittedName>
</protein>